<dbReference type="AlphaFoldDB" id="A0A4Q7M0X4"/>
<accession>A0A4Q7M0X4</accession>
<feature type="transmembrane region" description="Helical" evidence="8">
    <location>
        <begin position="221"/>
        <end position="248"/>
    </location>
</feature>
<evidence type="ECO:0000256" key="8">
    <source>
        <dbReference type="SAM" id="Phobius"/>
    </source>
</evidence>
<dbReference type="Gene3D" id="1.10.3470.10">
    <property type="entry name" value="ABC transporter involved in vitamin B12 uptake, BtuC"/>
    <property type="match status" value="1"/>
</dbReference>
<comment type="subcellular location">
    <subcellularLocation>
        <location evidence="1">Cell membrane</location>
        <topology evidence="1">Multi-pass membrane protein</topology>
    </subcellularLocation>
</comment>
<keyword evidence="4" id="KW-1003">Cell membrane</keyword>
<proteinExistence type="inferred from homology"/>
<name>A0A4Q7M0X4_9MICO</name>
<dbReference type="PANTHER" id="PTHR30472">
    <property type="entry name" value="FERRIC ENTEROBACTIN TRANSPORT SYSTEM PERMEASE PROTEIN"/>
    <property type="match status" value="1"/>
</dbReference>
<dbReference type="EMBL" id="SGWX01000001">
    <property type="protein sequence ID" value="RZS61435.1"/>
    <property type="molecule type" value="Genomic_DNA"/>
</dbReference>
<dbReference type="Proteomes" id="UP000293852">
    <property type="component" value="Unassembled WGS sequence"/>
</dbReference>
<keyword evidence="9" id="KW-0732">Signal</keyword>
<feature type="chain" id="PRO_5038917512" evidence="9">
    <location>
        <begin position="21"/>
        <end position="321"/>
    </location>
</feature>
<comment type="similarity">
    <text evidence="2">Belongs to the binding-protein-dependent transport system permease family. FecCD subfamily.</text>
</comment>
<evidence type="ECO:0000313" key="10">
    <source>
        <dbReference type="EMBL" id="RZS61435.1"/>
    </source>
</evidence>
<evidence type="ECO:0000256" key="1">
    <source>
        <dbReference type="ARBA" id="ARBA00004651"/>
    </source>
</evidence>
<feature type="transmembrane region" description="Helical" evidence="8">
    <location>
        <begin position="135"/>
        <end position="159"/>
    </location>
</feature>
<dbReference type="InterPro" id="IPR037294">
    <property type="entry name" value="ABC_BtuC-like"/>
</dbReference>
<dbReference type="SUPFAM" id="SSF81345">
    <property type="entry name" value="ABC transporter involved in vitamin B12 uptake, BtuC"/>
    <property type="match status" value="1"/>
</dbReference>
<evidence type="ECO:0000256" key="2">
    <source>
        <dbReference type="ARBA" id="ARBA00007935"/>
    </source>
</evidence>
<feature type="signal peptide" evidence="9">
    <location>
        <begin position="1"/>
        <end position="20"/>
    </location>
</feature>
<organism evidence="10 11">
    <name type="scientific">Xylanimonas ulmi</name>
    <dbReference type="NCBI Taxonomy" id="228973"/>
    <lineage>
        <taxon>Bacteria</taxon>
        <taxon>Bacillati</taxon>
        <taxon>Actinomycetota</taxon>
        <taxon>Actinomycetes</taxon>
        <taxon>Micrococcales</taxon>
        <taxon>Promicromonosporaceae</taxon>
        <taxon>Xylanimonas</taxon>
    </lineage>
</organism>
<dbReference type="OrthoDB" id="9811975at2"/>
<feature type="transmembrane region" description="Helical" evidence="8">
    <location>
        <begin position="86"/>
        <end position="104"/>
    </location>
</feature>
<feature type="transmembrane region" description="Helical" evidence="8">
    <location>
        <begin position="54"/>
        <end position="74"/>
    </location>
</feature>
<protein>
    <submittedName>
        <fullName evidence="10">Iron complex transport system permease protein</fullName>
    </submittedName>
</protein>
<dbReference type="InterPro" id="IPR000522">
    <property type="entry name" value="ABC_transptr_permease_BtuC"/>
</dbReference>
<feature type="transmembrane region" description="Helical" evidence="8">
    <location>
        <begin position="110"/>
        <end position="128"/>
    </location>
</feature>
<gene>
    <name evidence="10" type="ORF">EV386_1734</name>
</gene>
<feature type="transmembrane region" description="Helical" evidence="8">
    <location>
        <begin position="293"/>
        <end position="314"/>
    </location>
</feature>
<feature type="transmembrane region" description="Helical" evidence="8">
    <location>
        <begin position="268"/>
        <end position="286"/>
    </location>
</feature>
<sequence>MTHRLAVSSALALLAALALASVFIGVSDVTPATLWRGDGHARDLLTLSRLPRTVAILLAGASTAVAGVVMQLLVRNRFVEPSTVGTAESAGLGLLVVTIWAPAMALPGKIAVASGFALAGTALFLAVLRAVPLRSVVTVPLVGIMLGGVIGAGTAYLAFRYDLMQTLSSWLTGDFSGVMAGRFELLWLVGALTIVVYLVADRFTVVGLGKDTATSLGLGYRGVLALGLAVVSVTSAVVVVVVGALPFLGLVVPNVVSMLVGDNLRRSLPWVALGGAALVLVCDVLGRVIRHPFEIPIGVVMGVVGAAVFLWLLLRRAPDVG</sequence>
<evidence type="ECO:0000256" key="9">
    <source>
        <dbReference type="SAM" id="SignalP"/>
    </source>
</evidence>
<keyword evidence="6 8" id="KW-1133">Transmembrane helix</keyword>
<keyword evidence="11" id="KW-1185">Reference proteome</keyword>
<dbReference type="Pfam" id="PF01032">
    <property type="entry name" value="FecCD"/>
    <property type="match status" value="1"/>
</dbReference>
<dbReference type="CDD" id="cd06550">
    <property type="entry name" value="TM_ABC_iron-siderophores_like"/>
    <property type="match status" value="1"/>
</dbReference>
<evidence type="ECO:0000313" key="11">
    <source>
        <dbReference type="Proteomes" id="UP000293852"/>
    </source>
</evidence>
<keyword evidence="3" id="KW-0813">Transport</keyword>
<keyword evidence="5 8" id="KW-0812">Transmembrane</keyword>
<feature type="transmembrane region" description="Helical" evidence="8">
    <location>
        <begin position="179"/>
        <end position="200"/>
    </location>
</feature>
<evidence type="ECO:0000256" key="5">
    <source>
        <dbReference type="ARBA" id="ARBA00022692"/>
    </source>
</evidence>
<dbReference type="PANTHER" id="PTHR30472:SF27">
    <property type="entry name" value="PETROBACTIN IMPORT SYSTEM PERMEASE PROTEIN YCLN"/>
    <property type="match status" value="1"/>
</dbReference>
<dbReference type="GO" id="GO:0005886">
    <property type="term" value="C:plasma membrane"/>
    <property type="evidence" value="ECO:0007669"/>
    <property type="project" value="UniProtKB-SubCell"/>
</dbReference>
<evidence type="ECO:0000256" key="3">
    <source>
        <dbReference type="ARBA" id="ARBA00022448"/>
    </source>
</evidence>
<dbReference type="GO" id="GO:0022857">
    <property type="term" value="F:transmembrane transporter activity"/>
    <property type="evidence" value="ECO:0007669"/>
    <property type="project" value="InterPro"/>
</dbReference>
<evidence type="ECO:0000256" key="6">
    <source>
        <dbReference type="ARBA" id="ARBA00022989"/>
    </source>
</evidence>
<evidence type="ECO:0000256" key="4">
    <source>
        <dbReference type="ARBA" id="ARBA00022475"/>
    </source>
</evidence>
<reference evidence="10 11" key="1">
    <citation type="submission" date="2019-02" db="EMBL/GenBank/DDBJ databases">
        <title>Sequencing the genomes of 1000 actinobacteria strains.</title>
        <authorList>
            <person name="Klenk H.-P."/>
        </authorList>
    </citation>
    <scope>NUCLEOTIDE SEQUENCE [LARGE SCALE GENOMIC DNA]</scope>
    <source>
        <strain evidence="10 11">DSM 16932</strain>
    </source>
</reference>
<dbReference type="GO" id="GO:0033214">
    <property type="term" value="P:siderophore-iron import into cell"/>
    <property type="evidence" value="ECO:0007669"/>
    <property type="project" value="TreeGrafter"/>
</dbReference>
<comment type="caution">
    <text evidence="10">The sequence shown here is derived from an EMBL/GenBank/DDBJ whole genome shotgun (WGS) entry which is preliminary data.</text>
</comment>
<evidence type="ECO:0000256" key="7">
    <source>
        <dbReference type="ARBA" id="ARBA00023136"/>
    </source>
</evidence>
<dbReference type="RefSeq" id="WP_130414114.1">
    <property type="nucleotide sequence ID" value="NZ_SGWX01000001.1"/>
</dbReference>
<keyword evidence="7 8" id="KW-0472">Membrane</keyword>